<protein>
    <submittedName>
        <fullName evidence="2">Type IV secretion protein Rhs</fullName>
    </submittedName>
</protein>
<accession>A0A414FLS8</accession>
<reference evidence="2 3" key="1">
    <citation type="submission" date="2018-08" db="EMBL/GenBank/DDBJ databases">
        <title>A genome reference for cultivated species of the human gut microbiota.</title>
        <authorList>
            <person name="Zou Y."/>
            <person name="Xue W."/>
            <person name="Luo G."/>
        </authorList>
    </citation>
    <scope>NUCLEOTIDE SEQUENCE [LARGE SCALE GENOMIC DNA]</scope>
    <source>
        <strain evidence="2 3">AM31-10</strain>
    </source>
</reference>
<dbReference type="Proteomes" id="UP000284361">
    <property type="component" value="Unassembled WGS sequence"/>
</dbReference>
<sequence>MGASFLNLVATKVTIKGEEQKFVSLRLHQSFNKHHDFTVIVNYLSPNNTFQQTPEKFINFIGETITISFTHRQTSDSYVFEGVVTKVEMIGSEGEAGGIAIHGESPTILFDSNCTLDSWNEQSLSAIINEATQEYGNEKIVIAPKYTNPISYLAQYNESAFAFMNRLSLLYGEWFYYDGNKIYFGKPENINTAKLQYDVDLEEVRLIANMVPGKSARYDYVAQENKEHNADTPAKPERMSDLQSIAHARSEKAYPVKVISPANPHIKDKAELDDQMKRVRNASGARLLNISGTGKTCRIRIGEIIDVSFPDKMKLSLLGKYLVTEIIHEVHRDGHYSNTFFGIPSDTTNLPVSDVRFPTAMPELATVQENKDEKGQGRVKVHFQWQKGSKTTNWIRVQSPNAGTSDAVSKNRGLVFVPEVGDQVMIGYEHGNPDRPYVSGAMFHSGSGQGGGDNNQLKTIITRSGNAIIFNDEAGSITITDQTGKQLILLDGKDSITIMAKKSVIITNESESIIAMEDKSIGMKAETICLEAEKNIALVSGDENLIISKEKTAIATTGTNIKVEAQSQYEQTSKAGTVTANNMSIEGTADVTVTGGIVKINS</sequence>
<evidence type="ECO:0000313" key="2">
    <source>
        <dbReference type="EMBL" id="RHD49752.1"/>
    </source>
</evidence>
<gene>
    <name evidence="2" type="ORF">DW789_13600</name>
</gene>
<dbReference type="Pfam" id="PF05954">
    <property type="entry name" value="Phage_GPD"/>
    <property type="match status" value="1"/>
</dbReference>
<organism evidence="2 3">
    <name type="scientific">Phocaeicola plebeius</name>
    <dbReference type="NCBI Taxonomy" id="310297"/>
    <lineage>
        <taxon>Bacteria</taxon>
        <taxon>Pseudomonadati</taxon>
        <taxon>Bacteroidota</taxon>
        <taxon>Bacteroidia</taxon>
        <taxon>Bacteroidales</taxon>
        <taxon>Bacteroidaceae</taxon>
        <taxon>Phocaeicola</taxon>
    </lineage>
</organism>
<dbReference type="InterPro" id="IPR006531">
    <property type="entry name" value="Gp5/Vgr_OB"/>
</dbReference>
<dbReference type="Gene3D" id="4.10.220.110">
    <property type="match status" value="1"/>
</dbReference>
<feature type="domain" description="Gp5/Type VI secretion system Vgr protein OB-fold" evidence="1">
    <location>
        <begin position="365"/>
        <end position="443"/>
    </location>
</feature>
<dbReference type="Gene3D" id="3.55.50.10">
    <property type="entry name" value="Baseplate protein-like domains"/>
    <property type="match status" value="1"/>
</dbReference>
<dbReference type="Gene3D" id="2.40.50.230">
    <property type="entry name" value="Gp5 N-terminal domain"/>
    <property type="match status" value="1"/>
</dbReference>
<dbReference type="SUPFAM" id="SSF69255">
    <property type="entry name" value="gp5 N-terminal domain-like"/>
    <property type="match status" value="1"/>
</dbReference>
<dbReference type="SUPFAM" id="SSF69349">
    <property type="entry name" value="Phage fibre proteins"/>
    <property type="match status" value="1"/>
</dbReference>
<dbReference type="Pfam" id="PF04717">
    <property type="entry name" value="Phage_base_V"/>
    <property type="match status" value="1"/>
</dbReference>
<dbReference type="AlphaFoldDB" id="A0A414FLS8"/>
<dbReference type="Gene3D" id="2.30.110.50">
    <property type="match status" value="1"/>
</dbReference>
<dbReference type="EMBL" id="QSJG01000037">
    <property type="protein sequence ID" value="RHD49752.1"/>
    <property type="molecule type" value="Genomic_DNA"/>
</dbReference>
<comment type="caution">
    <text evidence="2">The sequence shown here is derived from an EMBL/GenBank/DDBJ whole genome shotgun (WGS) entry which is preliminary data.</text>
</comment>
<dbReference type="RefSeq" id="WP_118165943.1">
    <property type="nucleotide sequence ID" value="NZ_QSJG01000037.1"/>
</dbReference>
<name>A0A414FLS8_9BACT</name>
<dbReference type="SUPFAM" id="SSF69279">
    <property type="entry name" value="Phage tail proteins"/>
    <property type="match status" value="1"/>
</dbReference>
<proteinExistence type="predicted"/>
<dbReference type="InterPro" id="IPR037026">
    <property type="entry name" value="Vgr_OB-fold_dom_sf"/>
</dbReference>
<evidence type="ECO:0000259" key="1">
    <source>
        <dbReference type="Pfam" id="PF04717"/>
    </source>
</evidence>
<evidence type="ECO:0000313" key="3">
    <source>
        <dbReference type="Proteomes" id="UP000284361"/>
    </source>
</evidence>